<reference evidence="1" key="1">
    <citation type="submission" date="2021-06" db="EMBL/GenBank/DDBJ databases">
        <authorList>
            <person name="Kallberg Y."/>
            <person name="Tangrot J."/>
            <person name="Rosling A."/>
        </authorList>
    </citation>
    <scope>NUCLEOTIDE SEQUENCE</scope>
    <source>
        <strain evidence="1">CL551</strain>
    </source>
</reference>
<organism evidence="1 2">
    <name type="scientific">Acaulospora morrowiae</name>
    <dbReference type="NCBI Taxonomy" id="94023"/>
    <lineage>
        <taxon>Eukaryota</taxon>
        <taxon>Fungi</taxon>
        <taxon>Fungi incertae sedis</taxon>
        <taxon>Mucoromycota</taxon>
        <taxon>Glomeromycotina</taxon>
        <taxon>Glomeromycetes</taxon>
        <taxon>Diversisporales</taxon>
        <taxon>Acaulosporaceae</taxon>
        <taxon>Acaulospora</taxon>
    </lineage>
</organism>
<dbReference type="Proteomes" id="UP000789342">
    <property type="component" value="Unassembled WGS sequence"/>
</dbReference>
<comment type="caution">
    <text evidence="1">The sequence shown here is derived from an EMBL/GenBank/DDBJ whole genome shotgun (WGS) entry which is preliminary data.</text>
</comment>
<dbReference type="OrthoDB" id="1882547at2759"/>
<gene>
    <name evidence="1" type="ORF">AMORRO_LOCUS17525</name>
</gene>
<accession>A0A9N9JI93</accession>
<evidence type="ECO:0000313" key="1">
    <source>
        <dbReference type="EMBL" id="CAG8783537.1"/>
    </source>
</evidence>
<name>A0A9N9JI93_9GLOM</name>
<evidence type="ECO:0000313" key="2">
    <source>
        <dbReference type="Proteomes" id="UP000789342"/>
    </source>
</evidence>
<keyword evidence="2" id="KW-1185">Reference proteome</keyword>
<feature type="non-terminal residue" evidence="1">
    <location>
        <position position="1"/>
    </location>
</feature>
<protein>
    <submittedName>
        <fullName evidence="1">375_t:CDS:1</fullName>
    </submittedName>
</protein>
<proteinExistence type="predicted"/>
<sequence length="73" mass="8290">TFPCIFVLDDFEKELAEIKSLRNAEDKTPLSGYLINILDAVVSSKGREFYGTPRSTFSNYIEKVLHPTYTGSR</sequence>
<dbReference type="EMBL" id="CAJVPV010054702">
    <property type="protein sequence ID" value="CAG8783537.1"/>
    <property type="molecule type" value="Genomic_DNA"/>
</dbReference>
<dbReference type="Gene3D" id="3.40.50.11350">
    <property type="match status" value="1"/>
</dbReference>
<dbReference type="AlphaFoldDB" id="A0A9N9JI93"/>